<dbReference type="SUPFAM" id="SSF52540">
    <property type="entry name" value="P-loop containing nucleoside triphosphate hydrolases"/>
    <property type="match status" value="1"/>
</dbReference>
<dbReference type="Proteomes" id="UP001279681">
    <property type="component" value="Unassembled WGS sequence"/>
</dbReference>
<dbReference type="InterPro" id="IPR050678">
    <property type="entry name" value="DNA_Partitioning_ATPase"/>
</dbReference>
<feature type="domain" description="AAA" evidence="1">
    <location>
        <begin position="1"/>
        <end position="175"/>
    </location>
</feature>
<comment type="caution">
    <text evidence="2">The sequence shown here is derived from an EMBL/GenBank/DDBJ whole genome shotgun (WGS) entry which is preliminary data.</text>
</comment>
<protein>
    <submittedName>
        <fullName evidence="2">ParA family protein</fullName>
    </submittedName>
</protein>
<dbReference type="CDD" id="cd02042">
    <property type="entry name" value="ParAB_family"/>
    <property type="match status" value="1"/>
</dbReference>
<dbReference type="EMBL" id="JAVIKH010000024">
    <property type="protein sequence ID" value="MDX8337225.1"/>
    <property type="molecule type" value="Genomic_DNA"/>
</dbReference>
<organism evidence="2 3">
    <name type="scientific">Candidatus Cetobacterium colombiensis</name>
    <dbReference type="NCBI Taxonomy" id="3073100"/>
    <lineage>
        <taxon>Bacteria</taxon>
        <taxon>Fusobacteriati</taxon>
        <taxon>Fusobacteriota</taxon>
        <taxon>Fusobacteriia</taxon>
        <taxon>Fusobacteriales</taxon>
        <taxon>Fusobacteriaceae</taxon>
        <taxon>Cetobacterium</taxon>
    </lineage>
</organism>
<name>A0ABU4WFR4_9FUSO</name>
<dbReference type="Gene3D" id="3.40.50.300">
    <property type="entry name" value="P-loop containing nucleotide triphosphate hydrolases"/>
    <property type="match status" value="1"/>
</dbReference>
<dbReference type="PANTHER" id="PTHR13696:SF99">
    <property type="entry name" value="COBYRINIC ACID AC-DIAMIDE SYNTHASE"/>
    <property type="match status" value="1"/>
</dbReference>
<keyword evidence="3" id="KW-1185">Reference proteome</keyword>
<evidence type="ECO:0000313" key="3">
    <source>
        <dbReference type="Proteomes" id="UP001279681"/>
    </source>
</evidence>
<evidence type="ECO:0000313" key="2">
    <source>
        <dbReference type="EMBL" id="MDX8337225.1"/>
    </source>
</evidence>
<sequence>MKIIAIMNQKGGEAKTTTVRNLSYILSQKKKKILTIDMDAQGNLTTNSGILKREVNTIVDVFNGEKNINDIIINVSKNLDHISNNMSMAEFALFLEKNSGWTRILSNSIKEIEQEYDYIFIDCPPALDFSTYNALGAADGVIITLQAEENSVEGISDLIRSINMIRERDNAELKVLGVVITKFKKSTNLQNQFKNLLTEHFGDLVFDTVIRDTIKISEANYNHKSIVEFDKKSNGAKDYIALSKELLKRI</sequence>
<dbReference type="InterPro" id="IPR025669">
    <property type="entry name" value="AAA_dom"/>
</dbReference>
<evidence type="ECO:0000259" key="1">
    <source>
        <dbReference type="Pfam" id="PF13614"/>
    </source>
</evidence>
<dbReference type="RefSeq" id="WP_320314577.1">
    <property type="nucleotide sequence ID" value="NZ_JAVIKH010000024.1"/>
</dbReference>
<proteinExistence type="predicted"/>
<dbReference type="PANTHER" id="PTHR13696">
    <property type="entry name" value="P-LOOP CONTAINING NUCLEOSIDE TRIPHOSPHATE HYDROLASE"/>
    <property type="match status" value="1"/>
</dbReference>
<dbReference type="Pfam" id="PF13614">
    <property type="entry name" value="AAA_31"/>
    <property type="match status" value="1"/>
</dbReference>
<accession>A0ABU4WFR4</accession>
<dbReference type="InterPro" id="IPR027417">
    <property type="entry name" value="P-loop_NTPase"/>
</dbReference>
<gene>
    <name evidence="2" type="ORF">RFV38_12100</name>
</gene>
<reference evidence="3" key="1">
    <citation type="submission" date="2023-07" db="EMBL/GenBank/DDBJ databases">
        <authorList>
            <person name="Colorado M.A."/>
            <person name="Villamil L.M."/>
            <person name="Melo J.F."/>
            <person name="Rodriguez J.A."/>
            <person name="Ruiz R.Y."/>
        </authorList>
    </citation>
    <scope>NUCLEOTIDE SEQUENCE [LARGE SCALE GENOMIC DNA]</scope>
    <source>
        <strain evidence="3">C33</strain>
    </source>
</reference>